<evidence type="ECO:0000313" key="3">
    <source>
        <dbReference type="Proteomes" id="UP000530234"/>
    </source>
</evidence>
<keyword evidence="3" id="KW-1185">Reference proteome</keyword>
<dbReference type="PANTHER" id="PTHR35525">
    <property type="entry name" value="BLL6575 PROTEIN"/>
    <property type="match status" value="1"/>
</dbReference>
<dbReference type="Pfam" id="PF11706">
    <property type="entry name" value="zf-CGNR"/>
    <property type="match status" value="1"/>
</dbReference>
<dbReference type="InterPro" id="IPR021005">
    <property type="entry name" value="Znf_CGNR"/>
</dbReference>
<dbReference type="AlphaFoldDB" id="A0A7W3T1B2"/>
<dbReference type="PANTHER" id="PTHR35525:SF3">
    <property type="entry name" value="BLL6575 PROTEIN"/>
    <property type="match status" value="1"/>
</dbReference>
<proteinExistence type="predicted"/>
<protein>
    <submittedName>
        <fullName evidence="2">Zf-CGNR multi-domain protein</fullName>
    </submittedName>
</protein>
<comment type="caution">
    <text evidence="2">The sequence shown here is derived from an EMBL/GenBank/DDBJ whole genome shotgun (WGS) entry which is preliminary data.</text>
</comment>
<dbReference type="EMBL" id="VKHS01000086">
    <property type="protein sequence ID" value="MBB0229110.1"/>
    <property type="molecule type" value="Genomic_DNA"/>
</dbReference>
<accession>A0A7W3T1B2</accession>
<dbReference type="SUPFAM" id="SSF160904">
    <property type="entry name" value="Jann2411-like"/>
    <property type="match status" value="1"/>
</dbReference>
<dbReference type="Pfam" id="PF07336">
    <property type="entry name" value="ABATE"/>
    <property type="match status" value="1"/>
</dbReference>
<dbReference type="InterPro" id="IPR023286">
    <property type="entry name" value="ABATE_dom_sf"/>
</dbReference>
<evidence type="ECO:0000313" key="2">
    <source>
        <dbReference type="EMBL" id="MBB0229110.1"/>
    </source>
</evidence>
<dbReference type="Gene3D" id="1.10.3300.10">
    <property type="entry name" value="Jann2411-like domain"/>
    <property type="match status" value="1"/>
</dbReference>
<feature type="domain" description="Zinc finger CGNR" evidence="1">
    <location>
        <begin position="150"/>
        <end position="192"/>
    </location>
</feature>
<reference evidence="3" key="1">
    <citation type="submission" date="2019-10" db="EMBL/GenBank/DDBJ databases">
        <title>Streptomyces sp. nov., a novel actinobacterium isolated from alkaline environment.</title>
        <authorList>
            <person name="Golinska P."/>
        </authorList>
    </citation>
    <scope>NUCLEOTIDE SEQUENCE [LARGE SCALE GENOMIC DNA]</scope>
    <source>
        <strain evidence="3">DSM 42108</strain>
    </source>
</reference>
<gene>
    <name evidence="2" type="ORF">FOE67_06170</name>
</gene>
<dbReference type="InterPro" id="IPR010852">
    <property type="entry name" value="ABATE"/>
</dbReference>
<dbReference type="Proteomes" id="UP000530234">
    <property type="component" value="Unassembled WGS sequence"/>
</dbReference>
<sequence length="196" mass="21011">MAMRTASGAPYRFDAGALCLELLITGGPGPYDRYESLHAPEGVRRWVAECRLDPRPGVAVGPDDPAALRRLRDALWRLASARAGAVDPPIGPPTDGDRAVLNEAAAGPPLVTLLGPGNERIAAPGADVPRLMTEIARDAVDLLGGPRGDRLRECAGERCRLLYLDLSRPGRRRWCAMANCGNRHKVRAHRARGGEG</sequence>
<organism evidence="2 3">
    <name type="scientific">Streptomyces calidiresistens</name>
    <dbReference type="NCBI Taxonomy" id="1485586"/>
    <lineage>
        <taxon>Bacteria</taxon>
        <taxon>Bacillati</taxon>
        <taxon>Actinomycetota</taxon>
        <taxon>Actinomycetes</taxon>
        <taxon>Kitasatosporales</taxon>
        <taxon>Streptomycetaceae</taxon>
        <taxon>Streptomyces</taxon>
    </lineage>
</organism>
<evidence type="ECO:0000259" key="1">
    <source>
        <dbReference type="Pfam" id="PF11706"/>
    </source>
</evidence>
<name>A0A7W3T1B2_9ACTN</name>